<dbReference type="Proteomes" id="UP001501771">
    <property type="component" value="Unassembled WGS sequence"/>
</dbReference>
<accession>A0ABP5LPM3</accession>
<proteinExistence type="predicted"/>
<evidence type="ECO:0000313" key="2">
    <source>
        <dbReference type="EMBL" id="GAA2151394.1"/>
    </source>
</evidence>
<feature type="transmembrane region" description="Helical" evidence="1">
    <location>
        <begin position="496"/>
        <end position="517"/>
    </location>
</feature>
<feature type="transmembrane region" description="Helical" evidence="1">
    <location>
        <begin position="387"/>
        <end position="410"/>
    </location>
</feature>
<sequence length="523" mass="55407">MTGTWLLLRTFLRRDRWQFLWWSLGGALLYWSQAYSVDGLYTTQAEFDRAAATMEGNLAFIAMIGPARALNTIGGQVTWQATAFGAIVAGLMSMFLVGRHTRAEEESGRDELVRAQAVGRLAPMTAALLNALVANVVFGALVAISLVAYPLAAADSISLGIGVTVCGWLFTGTALVAAQMTVSTRGMYGLAGAFIGVAYALRAVGDVGTPFLSWLSPIGWYQAMHAFSGLRWWPVLLLLAGALVAVATAYAVFGRRDFASGVLADRPGPERAGPALRGSLGLAWRLQRGSVVGWTAGLLLGGLMFGSFGDDISDVVGDSELSRSMFLQGMQDLVDGFYAASIVMLALVAAGFAISSALRPRTEENEGRIESLLATAVPRRDWLLGHVAVTVAGTLAVLVATGVGLGVGYALVAGDSGALDRFLLPVLPYAAPVLVLSGFARLLVGAAPRWASLAWLPLVLASVVMLFGDLLKLPQWLQDLSPFEHLALVPAEPFRWAPFLTLAALALVLSLAGQVAFSRRDLH</sequence>
<feature type="transmembrane region" description="Helical" evidence="1">
    <location>
        <begin position="337"/>
        <end position="358"/>
    </location>
</feature>
<organism evidence="2 3">
    <name type="scientific">Nocardioides koreensis</name>
    <dbReference type="NCBI Taxonomy" id="433651"/>
    <lineage>
        <taxon>Bacteria</taxon>
        <taxon>Bacillati</taxon>
        <taxon>Actinomycetota</taxon>
        <taxon>Actinomycetes</taxon>
        <taxon>Propionibacteriales</taxon>
        <taxon>Nocardioidaceae</taxon>
        <taxon>Nocardioides</taxon>
    </lineage>
</organism>
<gene>
    <name evidence="2" type="ORF">GCM10009844_33490</name>
</gene>
<protein>
    <submittedName>
        <fullName evidence="2">Exporter of polyketide antibiotics</fullName>
    </submittedName>
</protein>
<keyword evidence="1" id="KW-0812">Transmembrane</keyword>
<keyword evidence="3" id="KW-1185">Reference proteome</keyword>
<dbReference type="EMBL" id="BAAAQR010000011">
    <property type="protein sequence ID" value="GAA2151394.1"/>
    <property type="molecule type" value="Genomic_DNA"/>
</dbReference>
<feature type="transmembrane region" description="Helical" evidence="1">
    <location>
        <begin position="422"/>
        <end position="443"/>
    </location>
</feature>
<keyword evidence="1" id="KW-1133">Transmembrane helix</keyword>
<keyword evidence="1" id="KW-0472">Membrane</keyword>
<name>A0ABP5LPM3_9ACTN</name>
<evidence type="ECO:0000313" key="3">
    <source>
        <dbReference type="Proteomes" id="UP001501771"/>
    </source>
</evidence>
<feature type="transmembrane region" description="Helical" evidence="1">
    <location>
        <begin position="291"/>
        <end position="309"/>
    </location>
</feature>
<feature type="transmembrane region" description="Helical" evidence="1">
    <location>
        <begin position="190"/>
        <end position="212"/>
    </location>
</feature>
<reference evidence="3" key="1">
    <citation type="journal article" date="2019" name="Int. J. Syst. Evol. Microbiol.">
        <title>The Global Catalogue of Microorganisms (GCM) 10K type strain sequencing project: providing services to taxonomists for standard genome sequencing and annotation.</title>
        <authorList>
            <consortium name="The Broad Institute Genomics Platform"/>
            <consortium name="The Broad Institute Genome Sequencing Center for Infectious Disease"/>
            <person name="Wu L."/>
            <person name="Ma J."/>
        </authorList>
    </citation>
    <scope>NUCLEOTIDE SEQUENCE [LARGE SCALE GENOMIC DNA]</scope>
    <source>
        <strain evidence="3">JCM 16022</strain>
    </source>
</reference>
<feature type="transmembrane region" description="Helical" evidence="1">
    <location>
        <begin position="77"/>
        <end position="97"/>
    </location>
</feature>
<feature type="transmembrane region" description="Helical" evidence="1">
    <location>
        <begin position="232"/>
        <end position="253"/>
    </location>
</feature>
<feature type="transmembrane region" description="Helical" evidence="1">
    <location>
        <begin position="157"/>
        <end position="178"/>
    </location>
</feature>
<feature type="transmembrane region" description="Helical" evidence="1">
    <location>
        <begin position="450"/>
        <end position="468"/>
    </location>
</feature>
<dbReference type="RefSeq" id="WP_344154790.1">
    <property type="nucleotide sequence ID" value="NZ_BAAAQR010000011.1"/>
</dbReference>
<evidence type="ECO:0000256" key="1">
    <source>
        <dbReference type="SAM" id="Phobius"/>
    </source>
</evidence>
<feature type="transmembrane region" description="Helical" evidence="1">
    <location>
        <begin position="127"/>
        <end position="151"/>
    </location>
</feature>
<comment type="caution">
    <text evidence="2">The sequence shown here is derived from an EMBL/GenBank/DDBJ whole genome shotgun (WGS) entry which is preliminary data.</text>
</comment>